<accession>A0A372IJF9</accession>
<feature type="transmembrane region" description="Helical" evidence="16">
    <location>
        <begin position="126"/>
        <end position="145"/>
    </location>
</feature>
<evidence type="ECO:0000256" key="14">
    <source>
        <dbReference type="ARBA" id="ARBA00048586"/>
    </source>
</evidence>
<gene>
    <name evidence="17" type="ORF">D0Y96_19995</name>
</gene>
<comment type="catalytic activity">
    <reaction evidence="14">
        <text>a CDP-1,2-diacyl-sn-glycerol + sn-glycerol 3-phosphate = a 1,2-diacyl-sn-glycero-3-phospho-(1'-sn-glycero-3'-phosphate) + CMP + H(+)</text>
        <dbReference type="Rhea" id="RHEA:12593"/>
        <dbReference type="ChEBI" id="CHEBI:15378"/>
        <dbReference type="ChEBI" id="CHEBI:57597"/>
        <dbReference type="ChEBI" id="CHEBI:58332"/>
        <dbReference type="ChEBI" id="CHEBI:60110"/>
        <dbReference type="ChEBI" id="CHEBI:60377"/>
        <dbReference type="EC" id="2.7.8.5"/>
    </reaction>
</comment>
<evidence type="ECO:0000256" key="7">
    <source>
        <dbReference type="ARBA" id="ARBA00022679"/>
    </source>
</evidence>
<dbReference type="GO" id="GO:0008444">
    <property type="term" value="F:CDP-diacylglycerol-glycerol-3-phosphate 3-phosphatidyltransferase activity"/>
    <property type="evidence" value="ECO:0007669"/>
    <property type="project" value="UniProtKB-EC"/>
</dbReference>
<evidence type="ECO:0000256" key="8">
    <source>
        <dbReference type="ARBA" id="ARBA00022692"/>
    </source>
</evidence>
<protein>
    <recommendedName>
        <fullName evidence="5">CDP-diacylglycerol--glycerol-3-phosphate 3-phosphatidyltransferase</fullName>
        <ecNumber evidence="4">2.7.8.5</ecNumber>
    </recommendedName>
</protein>
<dbReference type="OrthoDB" id="9796672at2"/>
<dbReference type="PIRSF" id="PIRSF000847">
    <property type="entry name" value="Phos_ph_gly_syn"/>
    <property type="match status" value="1"/>
</dbReference>
<evidence type="ECO:0000256" key="6">
    <source>
        <dbReference type="ARBA" id="ARBA00022516"/>
    </source>
</evidence>
<evidence type="ECO:0000256" key="10">
    <source>
        <dbReference type="ARBA" id="ARBA00023098"/>
    </source>
</evidence>
<comment type="similarity">
    <text evidence="3 15">Belongs to the CDP-alcohol phosphatidyltransferase class-I family.</text>
</comment>
<sequence>MNAIRATPNQLTFLRLCIVPFLVLAILDGHFRTAFGLFILAGITDGLDGLLARVLKQRTILGQYLDPVADKLLLSTLFLVLHHEALISRRVTVLVFARDLGILIVAAILYAGMGMRNFRPSIIGKANTLAQIIALLTVLLSQFYGPEWVLFIRHWSLMATVVLTVLSGFHYAWKVARQLGSPGVAATG</sequence>
<evidence type="ECO:0000313" key="18">
    <source>
        <dbReference type="Proteomes" id="UP000264702"/>
    </source>
</evidence>
<evidence type="ECO:0000256" key="1">
    <source>
        <dbReference type="ARBA" id="ARBA00004141"/>
    </source>
</evidence>
<dbReference type="Proteomes" id="UP000264702">
    <property type="component" value="Unassembled WGS sequence"/>
</dbReference>
<dbReference type="Gene3D" id="1.20.120.1760">
    <property type="match status" value="1"/>
</dbReference>
<name>A0A372IJF9_9BACT</name>
<feature type="transmembrane region" description="Helical" evidence="16">
    <location>
        <begin position="33"/>
        <end position="52"/>
    </location>
</feature>
<reference evidence="17 18" key="1">
    <citation type="submission" date="2018-08" db="EMBL/GenBank/DDBJ databases">
        <title>Acidipila sp. 4G-K13, an acidobacterium isolated from forest soil.</title>
        <authorList>
            <person name="Gao Z.-H."/>
            <person name="Qiu L.-H."/>
        </authorList>
    </citation>
    <scope>NUCLEOTIDE SEQUENCE [LARGE SCALE GENOMIC DNA]</scope>
    <source>
        <strain evidence="17 18">4G-K13</strain>
    </source>
</reference>
<keyword evidence="10" id="KW-0443">Lipid metabolism</keyword>
<proteinExistence type="inferred from homology"/>
<dbReference type="EMBL" id="QVQT01000009">
    <property type="protein sequence ID" value="RFU14881.1"/>
    <property type="molecule type" value="Genomic_DNA"/>
</dbReference>
<dbReference type="AlphaFoldDB" id="A0A372IJF9"/>
<dbReference type="GO" id="GO:0016020">
    <property type="term" value="C:membrane"/>
    <property type="evidence" value="ECO:0007669"/>
    <property type="project" value="UniProtKB-SubCell"/>
</dbReference>
<comment type="pathway">
    <text evidence="2">Phospholipid metabolism; phosphatidylglycerol biosynthesis; phosphatidylglycerol from CDP-diacylglycerol: step 1/2.</text>
</comment>
<dbReference type="PANTHER" id="PTHR14269">
    <property type="entry name" value="CDP-DIACYLGLYCEROL--GLYCEROL-3-PHOSPHATE 3-PHOSPHATIDYLTRANSFERASE-RELATED"/>
    <property type="match status" value="1"/>
</dbReference>
<dbReference type="PROSITE" id="PS00379">
    <property type="entry name" value="CDP_ALCOHOL_P_TRANSF"/>
    <property type="match status" value="1"/>
</dbReference>
<evidence type="ECO:0000256" key="12">
    <source>
        <dbReference type="ARBA" id="ARBA00023209"/>
    </source>
</evidence>
<evidence type="ECO:0000256" key="3">
    <source>
        <dbReference type="ARBA" id="ARBA00010441"/>
    </source>
</evidence>
<evidence type="ECO:0000256" key="16">
    <source>
        <dbReference type="SAM" id="Phobius"/>
    </source>
</evidence>
<keyword evidence="9 16" id="KW-1133">Transmembrane helix</keyword>
<dbReference type="InterPro" id="IPR004570">
    <property type="entry name" value="Phosphatidylglycerol_P_synth"/>
</dbReference>
<dbReference type="InterPro" id="IPR050324">
    <property type="entry name" value="CDP-alcohol_PTase-I"/>
</dbReference>
<dbReference type="EC" id="2.7.8.5" evidence="4"/>
<evidence type="ECO:0000256" key="4">
    <source>
        <dbReference type="ARBA" id="ARBA00013170"/>
    </source>
</evidence>
<keyword evidence="8 16" id="KW-0812">Transmembrane</keyword>
<evidence type="ECO:0000256" key="15">
    <source>
        <dbReference type="RuleBase" id="RU003750"/>
    </source>
</evidence>
<evidence type="ECO:0000313" key="17">
    <source>
        <dbReference type="EMBL" id="RFU14881.1"/>
    </source>
</evidence>
<evidence type="ECO:0000256" key="13">
    <source>
        <dbReference type="ARBA" id="ARBA00023264"/>
    </source>
</evidence>
<dbReference type="RefSeq" id="WP_117303594.1">
    <property type="nucleotide sequence ID" value="NZ_QVQT02000009.1"/>
</dbReference>
<organism evidence="17 18">
    <name type="scientific">Paracidobacterium acidisoli</name>
    <dbReference type="NCBI Taxonomy" id="2303751"/>
    <lineage>
        <taxon>Bacteria</taxon>
        <taxon>Pseudomonadati</taxon>
        <taxon>Acidobacteriota</taxon>
        <taxon>Terriglobia</taxon>
        <taxon>Terriglobales</taxon>
        <taxon>Acidobacteriaceae</taxon>
        <taxon>Paracidobacterium</taxon>
    </lineage>
</organism>
<feature type="transmembrane region" description="Helical" evidence="16">
    <location>
        <begin position="93"/>
        <end position="114"/>
    </location>
</feature>
<evidence type="ECO:0000256" key="9">
    <source>
        <dbReference type="ARBA" id="ARBA00022989"/>
    </source>
</evidence>
<keyword evidence="12" id="KW-0594">Phospholipid biosynthesis</keyword>
<dbReference type="InterPro" id="IPR043130">
    <property type="entry name" value="CDP-OH_PTrfase_TM_dom"/>
</dbReference>
<dbReference type="InterPro" id="IPR048254">
    <property type="entry name" value="CDP_ALCOHOL_P_TRANSF_CS"/>
</dbReference>
<comment type="subcellular location">
    <subcellularLocation>
        <location evidence="1">Membrane</location>
        <topology evidence="1">Multi-pass membrane protein</topology>
    </subcellularLocation>
</comment>
<comment type="caution">
    <text evidence="17">The sequence shown here is derived from an EMBL/GenBank/DDBJ whole genome shotgun (WGS) entry which is preliminary data.</text>
</comment>
<dbReference type="PANTHER" id="PTHR14269:SF11">
    <property type="entry name" value="CDP-DIACYLGLYCEROL--GLYCEROL-3-PHOSPHATE 3-PHOSPHATIDYLTRANSFERASE"/>
    <property type="match status" value="1"/>
</dbReference>
<keyword evidence="6" id="KW-0444">Lipid biosynthesis</keyword>
<keyword evidence="7 15" id="KW-0808">Transferase</keyword>
<keyword evidence="18" id="KW-1185">Reference proteome</keyword>
<evidence type="ECO:0000256" key="11">
    <source>
        <dbReference type="ARBA" id="ARBA00023136"/>
    </source>
</evidence>
<keyword evidence="11 16" id="KW-0472">Membrane</keyword>
<feature type="transmembrane region" description="Helical" evidence="16">
    <location>
        <begin position="12"/>
        <end position="27"/>
    </location>
</feature>
<evidence type="ECO:0000256" key="2">
    <source>
        <dbReference type="ARBA" id="ARBA00005042"/>
    </source>
</evidence>
<evidence type="ECO:0000256" key="5">
    <source>
        <dbReference type="ARBA" id="ARBA00014944"/>
    </source>
</evidence>
<dbReference type="Pfam" id="PF01066">
    <property type="entry name" value="CDP-OH_P_transf"/>
    <property type="match status" value="1"/>
</dbReference>
<keyword evidence="13" id="KW-1208">Phospholipid metabolism</keyword>
<dbReference type="GO" id="GO:0046474">
    <property type="term" value="P:glycerophospholipid biosynthetic process"/>
    <property type="evidence" value="ECO:0007669"/>
    <property type="project" value="TreeGrafter"/>
</dbReference>
<dbReference type="InterPro" id="IPR000462">
    <property type="entry name" value="CDP-OH_P_trans"/>
</dbReference>